<feature type="domain" description="Heterokaryon incompatibility" evidence="1">
    <location>
        <begin position="6"/>
        <end position="147"/>
    </location>
</feature>
<dbReference type="AlphaFoldDB" id="A0A9X0DHG1"/>
<evidence type="ECO:0000313" key="3">
    <source>
        <dbReference type="Proteomes" id="UP001152300"/>
    </source>
</evidence>
<dbReference type="EMBL" id="JAPEIS010000009">
    <property type="protein sequence ID" value="KAJ8063004.1"/>
    <property type="molecule type" value="Genomic_DNA"/>
</dbReference>
<dbReference type="Proteomes" id="UP001152300">
    <property type="component" value="Unassembled WGS sequence"/>
</dbReference>
<keyword evidence="3" id="KW-1185">Reference proteome</keyword>
<dbReference type="Pfam" id="PF06985">
    <property type="entry name" value="HET"/>
    <property type="match status" value="1"/>
</dbReference>
<organism evidence="2 3">
    <name type="scientific">Sclerotinia nivalis</name>
    <dbReference type="NCBI Taxonomy" id="352851"/>
    <lineage>
        <taxon>Eukaryota</taxon>
        <taxon>Fungi</taxon>
        <taxon>Dikarya</taxon>
        <taxon>Ascomycota</taxon>
        <taxon>Pezizomycotina</taxon>
        <taxon>Leotiomycetes</taxon>
        <taxon>Helotiales</taxon>
        <taxon>Sclerotiniaceae</taxon>
        <taxon>Sclerotinia</taxon>
    </lineage>
</organism>
<accession>A0A9X0DHG1</accession>
<comment type="caution">
    <text evidence="2">The sequence shown here is derived from an EMBL/GenBank/DDBJ whole genome shotgun (WGS) entry which is preliminary data.</text>
</comment>
<reference evidence="2" key="1">
    <citation type="submission" date="2022-11" db="EMBL/GenBank/DDBJ databases">
        <title>Genome Resource of Sclerotinia nivalis Strain SnTB1, a Plant Pathogen Isolated from American Ginseng.</title>
        <authorList>
            <person name="Fan S."/>
        </authorList>
    </citation>
    <scope>NUCLEOTIDE SEQUENCE</scope>
    <source>
        <strain evidence="2">SnTB1</strain>
    </source>
</reference>
<protein>
    <recommendedName>
        <fullName evidence="1">Heterokaryon incompatibility domain-containing protein</fullName>
    </recommendedName>
</protein>
<sequence>MPNLRSMKTFHHAVTICQKLGLKYIWIDSLCIIQDSQDDWYEQASRMSEVYKYSQCTITATAADDDTVGCFFDRDSDTCLPTRVEIAQNLTHFSGAIDIKNLILEPNPKSEESEFRDLRRLYDIHGRSTWVYDTDFPVNSRAWIVQERFLSPRVLHFANKQLFWECTELHASESYPFGMSRHGIFSLTKAEDVFKYQNRYPIDDTFEAETQSQKCSRLESAFRCWCCAIDAYTSGNLTKASDKLVAISAIAREMKPLMRSRYLAGLWEVNLVPQLAWFCLGGTSRSTVYRAPSWSWASIDGSIFQSFGWKFGADVYYPLIDILEVVTDTVSKDELGQVKGGHIKLLGQIIDLEIIVIESERYYDSSPWTILVNGKATKLCLNEDDHDMRITTPTKKFCCLPLDIHQVEKPWFNGLVLECLDVTNNVYRRTGLLSPKQYLFSRLTDEQFFNDPLISAIMGIEKTKDDVLAFKRESSILKEIVIV</sequence>
<dbReference type="PANTHER" id="PTHR33112">
    <property type="entry name" value="DOMAIN PROTEIN, PUTATIVE-RELATED"/>
    <property type="match status" value="1"/>
</dbReference>
<dbReference type="InterPro" id="IPR010730">
    <property type="entry name" value="HET"/>
</dbReference>
<dbReference type="PANTHER" id="PTHR33112:SF9">
    <property type="entry name" value="HETEROKARYON INCOMPATIBILITY DOMAIN-CONTAINING PROTEIN"/>
    <property type="match status" value="1"/>
</dbReference>
<proteinExistence type="predicted"/>
<evidence type="ECO:0000313" key="2">
    <source>
        <dbReference type="EMBL" id="KAJ8063004.1"/>
    </source>
</evidence>
<evidence type="ECO:0000259" key="1">
    <source>
        <dbReference type="Pfam" id="PF06985"/>
    </source>
</evidence>
<name>A0A9X0DHG1_9HELO</name>
<dbReference type="OrthoDB" id="2958217at2759"/>
<gene>
    <name evidence="2" type="ORF">OCU04_008249</name>
</gene>